<keyword evidence="1" id="KW-0812">Transmembrane</keyword>
<sequence length="234" mass="25822">MSRAAEALADPDIKAEWERETAATLKQLGFPVVEGPTSLMHLLPKASTCLTRRLAALGEFLQELEKAEKAEKGDDKSKKADKGGAESILSKTFGCYSPLTIAFCLLTLTKMRSVYSTMDACSDTLSALQTEGLMTGFYEIEGKVKVEMENARRVLIESWDVENRARSASHRAFFFKCGVYFAGLIQAWGLGFPFWALGFRAYRVGWGFNVYCLSRSTGVSGSGTRLREVGGFMM</sequence>
<proteinExistence type="predicted"/>
<dbReference type="OrthoDB" id="439479at2759"/>
<dbReference type="EMBL" id="CAJNJA010010190">
    <property type="protein sequence ID" value="CAE7254737.1"/>
    <property type="molecule type" value="Genomic_DNA"/>
</dbReference>
<dbReference type="Proteomes" id="UP000601435">
    <property type="component" value="Unassembled WGS sequence"/>
</dbReference>
<reference evidence="2" key="1">
    <citation type="submission" date="2021-02" db="EMBL/GenBank/DDBJ databases">
        <authorList>
            <person name="Dougan E. K."/>
            <person name="Rhodes N."/>
            <person name="Thang M."/>
            <person name="Chan C."/>
        </authorList>
    </citation>
    <scope>NUCLEOTIDE SEQUENCE</scope>
</reference>
<comment type="caution">
    <text evidence="2">The sequence shown here is derived from an EMBL/GenBank/DDBJ whole genome shotgun (WGS) entry which is preliminary data.</text>
</comment>
<name>A0A812LXC0_9DINO</name>
<keyword evidence="1" id="KW-0472">Membrane</keyword>
<feature type="transmembrane region" description="Helical" evidence="1">
    <location>
        <begin position="173"/>
        <end position="196"/>
    </location>
</feature>
<evidence type="ECO:0000313" key="3">
    <source>
        <dbReference type="Proteomes" id="UP000601435"/>
    </source>
</evidence>
<gene>
    <name evidence="2" type="ORF">SNEC2469_LOCUS5494</name>
</gene>
<organism evidence="2 3">
    <name type="scientific">Symbiodinium necroappetens</name>
    <dbReference type="NCBI Taxonomy" id="1628268"/>
    <lineage>
        <taxon>Eukaryota</taxon>
        <taxon>Sar</taxon>
        <taxon>Alveolata</taxon>
        <taxon>Dinophyceae</taxon>
        <taxon>Suessiales</taxon>
        <taxon>Symbiodiniaceae</taxon>
        <taxon>Symbiodinium</taxon>
    </lineage>
</organism>
<evidence type="ECO:0000313" key="2">
    <source>
        <dbReference type="EMBL" id="CAE7254737.1"/>
    </source>
</evidence>
<protein>
    <submittedName>
        <fullName evidence="2">Uncharacterized protein</fullName>
    </submittedName>
</protein>
<evidence type="ECO:0000256" key="1">
    <source>
        <dbReference type="SAM" id="Phobius"/>
    </source>
</evidence>
<accession>A0A812LXC0</accession>
<keyword evidence="1" id="KW-1133">Transmembrane helix</keyword>
<dbReference type="AlphaFoldDB" id="A0A812LXC0"/>
<keyword evidence="3" id="KW-1185">Reference proteome</keyword>